<feature type="transmembrane region" description="Helical" evidence="9">
    <location>
        <begin position="64"/>
        <end position="84"/>
    </location>
</feature>
<comment type="similarity">
    <text evidence="2">Belongs to the major facilitator superfamily.</text>
</comment>
<evidence type="ECO:0000313" key="11">
    <source>
        <dbReference type="EMBL" id="MCX7469367.1"/>
    </source>
</evidence>
<evidence type="ECO:0000256" key="1">
    <source>
        <dbReference type="ARBA" id="ARBA00004651"/>
    </source>
</evidence>
<feature type="domain" description="Major facilitator superfamily (MFS) profile" evidence="10">
    <location>
        <begin position="29"/>
        <end position="409"/>
    </location>
</feature>
<evidence type="ECO:0000256" key="7">
    <source>
        <dbReference type="ARBA" id="ARBA00023136"/>
    </source>
</evidence>
<dbReference type="Proteomes" id="UP001071478">
    <property type="component" value="Unassembled WGS sequence"/>
</dbReference>
<dbReference type="CDD" id="cd17324">
    <property type="entry name" value="MFS_NepI_like"/>
    <property type="match status" value="1"/>
</dbReference>
<feature type="transmembrane region" description="Helical" evidence="9">
    <location>
        <begin position="385"/>
        <end position="403"/>
    </location>
</feature>
<dbReference type="Gene3D" id="1.20.1250.20">
    <property type="entry name" value="MFS general substrate transporter like domains"/>
    <property type="match status" value="1"/>
</dbReference>
<feature type="transmembrane region" description="Helical" evidence="9">
    <location>
        <begin position="30"/>
        <end position="52"/>
    </location>
</feature>
<keyword evidence="5 9" id="KW-0812">Transmembrane</keyword>
<keyword evidence="7 9" id="KW-0472">Membrane</keyword>
<comment type="subcellular location">
    <subcellularLocation>
        <location evidence="1">Cell membrane</location>
        <topology evidence="1">Multi-pass membrane protein</topology>
    </subcellularLocation>
</comment>
<evidence type="ECO:0000259" key="10">
    <source>
        <dbReference type="PROSITE" id="PS50850"/>
    </source>
</evidence>
<comment type="caution">
    <text evidence="11">The sequence shown here is derived from an EMBL/GenBank/DDBJ whole genome shotgun (WGS) entry which is preliminary data.</text>
</comment>
<dbReference type="PROSITE" id="PS50850">
    <property type="entry name" value="MFS"/>
    <property type="match status" value="1"/>
</dbReference>
<feature type="region of interest" description="Disordered" evidence="8">
    <location>
        <begin position="1"/>
        <end position="21"/>
    </location>
</feature>
<feature type="transmembrane region" description="Helical" evidence="9">
    <location>
        <begin position="96"/>
        <end position="120"/>
    </location>
</feature>
<dbReference type="InterPro" id="IPR036259">
    <property type="entry name" value="MFS_trans_sf"/>
</dbReference>
<feature type="transmembrane region" description="Helical" evidence="9">
    <location>
        <begin position="259"/>
        <end position="277"/>
    </location>
</feature>
<accession>A0A9Q4C9U0</accession>
<dbReference type="Pfam" id="PF07690">
    <property type="entry name" value="MFS_1"/>
    <property type="match status" value="1"/>
</dbReference>
<dbReference type="PANTHER" id="PTHR43271:SF1">
    <property type="entry name" value="INNER MEMBRANE TRANSPORT PROTEIN YNFM"/>
    <property type="match status" value="1"/>
</dbReference>
<keyword evidence="3" id="KW-0813">Transport</keyword>
<protein>
    <submittedName>
        <fullName evidence="11">MFS transporter</fullName>
    </submittedName>
</protein>
<sequence>MGTTSSAADNASTADLPEGLRRGDPDYRRAVLAMLAAGLASFNALYCTQAMLPTLTTELGVTPTQSALTVSATTGALALAIVPASILSERFGRGRVLVASVIAAVALGALLPLAPGIWWLIAGRGLQGALLAGVPAVAMTWLAEELHPDHLSRAMGVYVAGTSLGGLIGRIVPAGVLEVASWRWALGADALVATVFVVVILRMLPAQRRFTRKELHVRSEFTAMVGHWRDPRLAALFITAFLVMGVFVSFYNYLGFRMIDRFGLSEGLVGALFILYLSGTWSSARAGAWASRFGPGRVLVVMILTALAGIALTVSGNLAVTVLGTLLFTAAFFAVHSTASGWIGRLATSDRAEASSMYLFCYYLGSSLVGWFSGLILVRHSWTGLIVWLLAVLGVQLLIAVALTRDRIRRHRGTGSGLT</sequence>
<evidence type="ECO:0000313" key="12">
    <source>
        <dbReference type="Proteomes" id="UP001071478"/>
    </source>
</evidence>
<dbReference type="GO" id="GO:0022857">
    <property type="term" value="F:transmembrane transporter activity"/>
    <property type="evidence" value="ECO:0007669"/>
    <property type="project" value="InterPro"/>
</dbReference>
<feature type="transmembrane region" description="Helical" evidence="9">
    <location>
        <begin position="184"/>
        <end position="204"/>
    </location>
</feature>
<gene>
    <name evidence="11" type="ORF">OS129_10870</name>
</gene>
<name>A0A9Q4C9U0_9CORY</name>
<dbReference type="GO" id="GO:0005886">
    <property type="term" value="C:plasma membrane"/>
    <property type="evidence" value="ECO:0007669"/>
    <property type="project" value="UniProtKB-SubCell"/>
</dbReference>
<evidence type="ECO:0000256" key="3">
    <source>
        <dbReference type="ARBA" id="ARBA00022448"/>
    </source>
</evidence>
<evidence type="ECO:0000256" key="8">
    <source>
        <dbReference type="SAM" id="MobiDB-lite"/>
    </source>
</evidence>
<dbReference type="AlphaFoldDB" id="A0A9Q4C9U0"/>
<reference evidence="11" key="1">
    <citation type="submission" date="2022-11" db="EMBL/GenBank/DDBJ databases">
        <title>Corynebacterium sp. isolated from Penguins.</title>
        <authorList>
            <person name="Sedlar K."/>
            <person name="Svec P."/>
        </authorList>
    </citation>
    <scope>NUCLEOTIDE SEQUENCE</scope>
    <source>
        <strain evidence="11">P7374</strain>
    </source>
</reference>
<organism evidence="11 12">
    <name type="scientific">Corynebacterium pygosceleis</name>
    <dbReference type="NCBI Taxonomy" id="2800406"/>
    <lineage>
        <taxon>Bacteria</taxon>
        <taxon>Bacillati</taxon>
        <taxon>Actinomycetota</taxon>
        <taxon>Actinomycetes</taxon>
        <taxon>Mycobacteriales</taxon>
        <taxon>Corynebacteriaceae</taxon>
        <taxon>Corynebacterium</taxon>
    </lineage>
</organism>
<feature type="transmembrane region" description="Helical" evidence="9">
    <location>
        <begin position="359"/>
        <end position="379"/>
    </location>
</feature>
<feature type="transmembrane region" description="Helical" evidence="9">
    <location>
        <begin position="298"/>
        <end position="320"/>
    </location>
</feature>
<evidence type="ECO:0000256" key="5">
    <source>
        <dbReference type="ARBA" id="ARBA00022692"/>
    </source>
</evidence>
<keyword evidence="4" id="KW-1003">Cell membrane</keyword>
<feature type="transmembrane region" description="Helical" evidence="9">
    <location>
        <begin position="233"/>
        <end position="253"/>
    </location>
</feature>
<evidence type="ECO:0000256" key="9">
    <source>
        <dbReference type="SAM" id="Phobius"/>
    </source>
</evidence>
<dbReference type="PANTHER" id="PTHR43271">
    <property type="entry name" value="BLL2771 PROTEIN"/>
    <property type="match status" value="1"/>
</dbReference>
<dbReference type="RefSeq" id="WP_200253293.1">
    <property type="nucleotide sequence ID" value="NZ_JAENIQ020000007.1"/>
</dbReference>
<evidence type="ECO:0000256" key="4">
    <source>
        <dbReference type="ARBA" id="ARBA00022475"/>
    </source>
</evidence>
<dbReference type="SUPFAM" id="SSF103473">
    <property type="entry name" value="MFS general substrate transporter"/>
    <property type="match status" value="1"/>
</dbReference>
<keyword evidence="6 9" id="KW-1133">Transmembrane helix</keyword>
<dbReference type="EMBL" id="JAPMKU010000007">
    <property type="protein sequence ID" value="MCX7469367.1"/>
    <property type="molecule type" value="Genomic_DNA"/>
</dbReference>
<dbReference type="InterPro" id="IPR011701">
    <property type="entry name" value="MFS"/>
</dbReference>
<dbReference type="InterPro" id="IPR020846">
    <property type="entry name" value="MFS_dom"/>
</dbReference>
<feature type="transmembrane region" description="Helical" evidence="9">
    <location>
        <begin position="155"/>
        <end position="172"/>
    </location>
</feature>
<feature type="compositionally biased region" description="Low complexity" evidence="8">
    <location>
        <begin position="1"/>
        <end position="15"/>
    </location>
</feature>
<evidence type="ECO:0000256" key="2">
    <source>
        <dbReference type="ARBA" id="ARBA00008335"/>
    </source>
</evidence>
<evidence type="ECO:0000256" key="6">
    <source>
        <dbReference type="ARBA" id="ARBA00022989"/>
    </source>
</evidence>
<proteinExistence type="inferred from homology"/>